<evidence type="ECO:0000313" key="1">
    <source>
        <dbReference type="EMBL" id="TWU41681.1"/>
    </source>
</evidence>
<comment type="caution">
    <text evidence="1">The sequence shown here is derived from an EMBL/GenBank/DDBJ whole genome shotgun (WGS) entry which is preliminary data.</text>
</comment>
<dbReference type="AlphaFoldDB" id="A0A5C6E1Y0"/>
<proteinExistence type="predicted"/>
<keyword evidence="2" id="KW-1185">Reference proteome</keyword>
<evidence type="ECO:0000313" key="2">
    <source>
        <dbReference type="Proteomes" id="UP000318288"/>
    </source>
</evidence>
<name>A0A5C6E1Y0_9BACT</name>
<gene>
    <name evidence="1" type="ORF">Poly51_63880</name>
</gene>
<organism evidence="1 2">
    <name type="scientific">Rubripirellula tenax</name>
    <dbReference type="NCBI Taxonomy" id="2528015"/>
    <lineage>
        <taxon>Bacteria</taxon>
        <taxon>Pseudomonadati</taxon>
        <taxon>Planctomycetota</taxon>
        <taxon>Planctomycetia</taxon>
        <taxon>Pirellulales</taxon>
        <taxon>Pirellulaceae</taxon>
        <taxon>Rubripirellula</taxon>
    </lineage>
</organism>
<reference evidence="1 2" key="1">
    <citation type="submission" date="2019-02" db="EMBL/GenBank/DDBJ databases">
        <title>Deep-cultivation of Planctomycetes and their phenomic and genomic characterization uncovers novel biology.</title>
        <authorList>
            <person name="Wiegand S."/>
            <person name="Jogler M."/>
            <person name="Boedeker C."/>
            <person name="Pinto D."/>
            <person name="Vollmers J."/>
            <person name="Rivas-Marin E."/>
            <person name="Kohn T."/>
            <person name="Peeters S.H."/>
            <person name="Heuer A."/>
            <person name="Rast P."/>
            <person name="Oberbeckmann S."/>
            <person name="Bunk B."/>
            <person name="Jeske O."/>
            <person name="Meyerdierks A."/>
            <person name="Storesund J.E."/>
            <person name="Kallscheuer N."/>
            <person name="Luecker S."/>
            <person name="Lage O.M."/>
            <person name="Pohl T."/>
            <person name="Merkel B.J."/>
            <person name="Hornburger P."/>
            <person name="Mueller R.-W."/>
            <person name="Bruemmer F."/>
            <person name="Labrenz M."/>
            <person name="Spormann A.M."/>
            <person name="Op Den Camp H."/>
            <person name="Overmann J."/>
            <person name="Amann R."/>
            <person name="Jetten M.S.M."/>
            <person name="Mascher T."/>
            <person name="Medema M.H."/>
            <person name="Devos D.P."/>
            <person name="Kaster A.-K."/>
            <person name="Ovreas L."/>
            <person name="Rohde M."/>
            <person name="Galperin M.Y."/>
            <person name="Jogler C."/>
        </authorList>
    </citation>
    <scope>NUCLEOTIDE SEQUENCE [LARGE SCALE GENOMIC DNA]</scope>
    <source>
        <strain evidence="1 2">Poly51</strain>
    </source>
</reference>
<protein>
    <submittedName>
        <fullName evidence="1">Uncharacterized protein</fullName>
    </submittedName>
</protein>
<sequence>MTKIDVPKFGDKSSKVGVQGSTLCRVTVAVTEPEVTTFHREKCRKSGFACTAWFPVIYV</sequence>
<accession>A0A5C6E1Y0</accession>
<dbReference type="EMBL" id="SJPW01000033">
    <property type="protein sequence ID" value="TWU41681.1"/>
    <property type="molecule type" value="Genomic_DNA"/>
</dbReference>
<dbReference type="Proteomes" id="UP000318288">
    <property type="component" value="Unassembled WGS sequence"/>
</dbReference>